<evidence type="ECO:0000313" key="3">
    <source>
        <dbReference type="EMBL" id="MFC4669439.1"/>
    </source>
</evidence>
<name>A0ABV9KH52_9RHOB</name>
<dbReference type="Proteomes" id="UP001595973">
    <property type="component" value="Unassembled WGS sequence"/>
</dbReference>
<gene>
    <name evidence="3" type="ORF">ACFO5X_12825</name>
</gene>
<organism evidence="3 4">
    <name type="scientific">Seohaeicola nanhaiensis</name>
    <dbReference type="NCBI Taxonomy" id="1387282"/>
    <lineage>
        <taxon>Bacteria</taxon>
        <taxon>Pseudomonadati</taxon>
        <taxon>Pseudomonadota</taxon>
        <taxon>Alphaproteobacteria</taxon>
        <taxon>Rhodobacterales</taxon>
        <taxon>Roseobacteraceae</taxon>
        <taxon>Seohaeicola</taxon>
    </lineage>
</organism>
<evidence type="ECO:0000259" key="2">
    <source>
        <dbReference type="SMART" id="SM00943"/>
    </source>
</evidence>
<dbReference type="InterPro" id="IPR015330">
    <property type="entry name" value="DNA_primase/pol_bifunc_N"/>
</dbReference>
<feature type="domain" description="DNA primase/polymerase bifunctional N-terminal" evidence="2">
    <location>
        <begin position="18"/>
        <end position="169"/>
    </location>
</feature>
<dbReference type="SUPFAM" id="SSF52540">
    <property type="entry name" value="P-loop containing nucleoside triphosphate hydrolases"/>
    <property type="match status" value="1"/>
</dbReference>
<dbReference type="EMBL" id="JBHSGI010000012">
    <property type="protein sequence ID" value="MFC4669439.1"/>
    <property type="molecule type" value="Genomic_DNA"/>
</dbReference>
<protein>
    <submittedName>
        <fullName evidence="3">Bifunctional DNA primase/polymerase</fullName>
    </submittedName>
</protein>
<dbReference type="InterPro" id="IPR027417">
    <property type="entry name" value="P-loop_NTPase"/>
</dbReference>
<keyword evidence="4" id="KW-1185">Reference proteome</keyword>
<dbReference type="SMART" id="SM00943">
    <property type="entry name" value="Prim-Pol"/>
    <property type="match status" value="1"/>
</dbReference>
<evidence type="ECO:0000313" key="4">
    <source>
        <dbReference type="Proteomes" id="UP001595973"/>
    </source>
</evidence>
<dbReference type="RefSeq" id="WP_380717869.1">
    <property type="nucleotide sequence ID" value="NZ_JBHSGI010000012.1"/>
</dbReference>
<dbReference type="Pfam" id="PF09250">
    <property type="entry name" value="Prim-Pol"/>
    <property type="match status" value="1"/>
</dbReference>
<accession>A0ABV9KH52</accession>
<feature type="compositionally biased region" description="Pro residues" evidence="1">
    <location>
        <begin position="191"/>
        <end position="202"/>
    </location>
</feature>
<reference evidence="4" key="1">
    <citation type="journal article" date="2019" name="Int. J. Syst. Evol. Microbiol.">
        <title>The Global Catalogue of Microorganisms (GCM) 10K type strain sequencing project: providing services to taxonomists for standard genome sequencing and annotation.</title>
        <authorList>
            <consortium name="The Broad Institute Genomics Platform"/>
            <consortium name="The Broad Institute Genome Sequencing Center for Infectious Disease"/>
            <person name="Wu L."/>
            <person name="Ma J."/>
        </authorList>
    </citation>
    <scope>NUCLEOTIDE SEQUENCE [LARGE SCALE GENOMIC DNA]</scope>
    <source>
        <strain evidence="4">CGMCC 4.7283</strain>
    </source>
</reference>
<comment type="caution">
    <text evidence="3">The sequence shown here is derived from an EMBL/GenBank/DDBJ whole genome shotgun (WGS) entry which is preliminary data.</text>
</comment>
<proteinExistence type="predicted"/>
<dbReference type="SUPFAM" id="SSF56747">
    <property type="entry name" value="Prim-pol domain"/>
    <property type="match status" value="1"/>
</dbReference>
<evidence type="ECO:0000256" key="1">
    <source>
        <dbReference type="SAM" id="MobiDB-lite"/>
    </source>
</evidence>
<sequence length="693" mass="74773">MARDRPAGAGAITYGLAAARLFDNGYLPIPIRTGTKVPALTRWSTVPIDVGAVDTWSTKFSDCGIGLRTGALVGLDIDLLDADLAHEVAHKAEQTLGVTLVRVGLWPKRLLLYRTDAPFAKMQVPGIEVLGSGQQFVAFGVHPDTGRAYSWPTGDTPLEIVLTDLPSVTCDQLRTFLGEASAALPSRSSTPPRPRGSPPQPNQPVRVDGLVIDGRDVWLSIIAFHAVHDALDVGLAPDAEAVSLQVWDRFVGSTDLSRARKGSQRPYRQGDARKKVNDKLRLLRSGLLPPRSTDTPEPVNTPVGRSVAAARGQLDAFLANACDRIEAWHSGEEAEPAPQIGLRATVGLGKSSAARRHLLALRERLRAAGLPHRIAVFTPSHALAEECAAEWRQTGVTVAVLRGYEMRHPTRGELMCRDVEAVRLALTAGLDVSNTVCRDKLNRACQFHDTCLKQENQREVAAADVVIAPYDALFTGFSSEPGTFALLLIDEGCWARAMIENQELKVETLAEQSISGRKRGSSKLGAAASAADLLDLRHTLMMALIATGPGAVRKGNLVAGGLTVEHCRRAAGLEYARRMDPGLYPSMSRDERQVAAAIGAQNQIATRQGGLFNICADILEGNDSRGQVRTLPPDPKTGLHDLLITGMHVIRPNLRSKPVLHLDATLRPEIARRVLPTLDVEKIDASTPHIHCG</sequence>
<feature type="region of interest" description="Disordered" evidence="1">
    <location>
        <begin position="181"/>
        <end position="207"/>
    </location>
</feature>